<keyword evidence="7" id="KW-1185">Reference proteome</keyword>
<evidence type="ECO:0000256" key="3">
    <source>
        <dbReference type="ARBA" id="ARBA00022801"/>
    </source>
</evidence>
<protein>
    <submittedName>
        <fullName evidence="6">NlpC/P60 family protein</fullName>
    </submittedName>
</protein>
<reference evidence="6 7" key="1">
    <citation type="submission" date="2024-03" db="EMBL/GenBank/DDBJ databases">
        <title>The complete genome of Streptomyces sirii sp.nov.</title>
        <authorList>
            <person name="Zakalyukina Y.V."/>
            <person name="Belik A.R."/>
            <person name="Biryukov M.V."/>
            <person name="Baturina O.A."/>
            <person name="Kabilov M.R."/>
        </authorList>
    </citation>
    <scope>NUCLEOTIDE SEQUENCE [LARGE SCALE GENOMIC DNA]</scope>
    <source>
        <strain evidence="6 7">BP-8</strain>
    </source>
</reference>
<dbReference type="InterPro" id="IPR038765">
    <property type="entry name" value="Papain-like_cys_pep_sf"/>
</dbReference>
<accession>A0ABZ2QJ35</accession>
<keyword evidence="2" id="KW-0645">Protease</keyword>
<evidence type="ECO:0000256" key="1">
    <source>
        <dbReference type="ARBA" id="ARBA00007074"/>
    </source>
</evidence>
<dbReference type="PROSITE" id="PS51935">
    <property type="entry name" value="NLPC_P60"/>
    <property type="match status" value="1"/>
</dbReference>
<evidence type="ECO:0000313" key="6">
    <source>
        <dbReference type="EMBL" id="WXK75039.1"/>
    </source>
</evidence>
<evidence type="ECO:0000259" key="5">
    <source>
        <dbReference type="PROSITE" id="PS51935"/>
    </source>
</evidence>
<dbReference type="InterPro" id="IPR000064">
    <property type="entry name" value="NLP_P60_dom"/>
</dbReference>
<dbReference type="Pfam" id="PF00877">
    <property type="entry name" value="NLPC_P60"/>
    <property type="match status" value="1"/>
</dbReference>
<name>A0ABZ2QJ35_9ACTN</name>
<dbReference type="RefSeq" id="WP_407285213.1">
    <property type="nucleotide sequence ID" value="NZ_CP147982.1"/>
</dbReference>
<dbReference type="EMBL" id="CP147982">
    <property type="protein sequence ID" value="WXK75039.1"/>
    <property type="molecule type" value="Genomic_DNA"/>
</dbReference>
<gene>
    <name evidence="6" type="ORF">WAB15_03115</name>
</gene>
<proteinExistence type="inferred from homology"/>
<dbReference type="SUPFAM" id="SSF54001">
    <property type="entry name" value="Cysteine proteinases"/>
    <property type="match status" value="1"/>
</dbReference>
<dbReference type="Gene3D" id="3.90.1720.10">
    <property type="entry name" value="endopeptidase domain like (from Nostoc punctiforme)"/>
    <property type="match status" value="1"/>
</dbReference>
<keyword evidence="3" id="KW-0378">Hydrolase</keyword>
<organism evidence="6 7">
    <name type="scientific">Streptomyces sirii</name>
    <dbReference type="NCBI Taxonomy" id="3127701"/>
    <lineage>
        <taxon>Bacteria</taxon>
        <taxon>Bacillati</taxon>
        <taxon>Actinomycetota</taxon>
        <taxon>Actinomycetes</taxon>
        <taxon>Kitasatosporales</taxon>
        <taxon>Streptomycetaceae</taxon>
        <taxon>Streptomyces</taxon>
    </lineage>
</organism>
<evidence type="ECO:0000256" key="2">
    <source>
        <dbReference type="ARBA" id="ARBA00022670"/>
    </source>
</evidence>
<keyword evidence="4" id="KW-0788">Thiol protease</keyword>
<dbReference type="Proteomes" id="UP001626628">
    <property type="component" value="Chromosome"/>
</dbReference>
<evidence type="ECO:0000313" key="7">
    <source>
        <dbReference type="Proteomes" id="UP001626628"/>
    </source>
</evidence>
<evidence type="ECO:0000256" key="4">
    <source>
        <dbReference type="ARBA" id="ARBA00022807"/>
    </source>
</evidence>
<sequence length="353" mass="38216">MGTTPTPSGRPSRRQVLACATGLAAAGAVTGYAWHRLGSGVSGGDFSNPGGDFSVPTGGFRFEHHAAPARTVVRAADSRVLATFTDGARTALLAGPTRTWSEPRTTGAEVRSGAWVRLMGGPWTRGKERTAWFREWFPKALADRSPDALAVAFQYGDGADDRHTRSGLRYAGKAHFGPLVPGQSPTSFHYRDEKSDFYDYLGTPWTFPDGTRRHPEKERYGDVDCSGFMRLVWGYRLGYPMHATNSPGIGLPRRAYAIASRAPGVLLIPNTGRPPADISLLLPGDLVFFAIDIGRPHGIDHCGIYLGPDTNGHPRFYSSRSRANGPTMGDLAGRATLDGHGFYAQGLRMARRL</sequence>
<feature type="domain" description="NlpC/P60" evidence="5">
    <location>
        <begin position="187"/>
        <end position="353"/>
    </location>
</feature>
<comment type="similarity">
    <text evidence="1">Belongs to the peptidase C40 family.</text>
</comment>